<dbReference type="PANTHER" id="PTHR30558:SF7">
    <property type="entry name" value="TOL-PAL SYSTEM PROTEIN TOLR"/>
    <property type="match status" value="1"/>
</dbReference>
<dbReference type="STRING" id="1391654.AKJ09_10480"/>
<keyword evidence="7" id="KW-0653">Protein transport</keyword>
<evidence type="ECO:0000256" key="2">
    <source>
        <dbReference type="ARBA" id="ARBA00005811"/>
    </source>
</evidence>
<keyword evidence="3" id="KW-1003">Cell membrane</keyword>
<reference evidence="9 10" key="1">
    <citation type="submission" date="2015-08" db="EMBL/GenBank/DDBJ databases">
        <authorList>
            <person name="Babu N.S."/>
            <person name="Beckwith C.J."/>
            <person name="Beseler K.G."/>
            <person name="Brison A."/>
            <person name="Carone J.V."/>
            <person name="Caskin T.P."/>
            <person name="Diamond M."/>
            <person name="Durham M.E."/>
            <person name="Foxe J.M."/>
            <person name="Go M."/>
            <person name="Henderson B.A."/>
            <person name="Jones I.B."/>
            <person name="McGettigan J.A."/>
            <person name="Micheletti S.J."/>
            <person name="Nasrallah M.E."/>
            <person name="Ortiz D."/>
            <person name="Piller C.R."/>
            <person name="Privatt S.R."/>
            <person name="Schneider S.L."/>
            <person name="Sharp S."/>
            <person name="Smith T.C."/>
            <person name="Stanton J.D."/>
            <person name="Ullery H.E."/>
            <person name="Wilson R.J."/>
            <person name="Serrano M.G."/>
            <person name="Buck G."/>
            <person name="Lee V."/>
            <person name="Wang Y."/>
            <person name="Carvalho R."/>
            <person name="Voegtly L."/>
            <person name="Shi R."/>
            <person name="Duckworth R."/>
            <person name="Johnson A."/>
            <person name="Loviza R."/>
            <person name="Walstead R."/>
            <person name="Shah Z."/>
            <person name="Kiflezghi M."/>
            <person name="Wade K."/>
            <person name="Ball S.L."/>
            <person name="Bradley K.W."/>
            <person name="Asai D.J."/>
            <person name="Bowman C.A."/>
            <person name="Russell D.A."/>
            <person name="Pope W.H."/>
            <person name="Jacobs-Sera D."/>
            <person name="Hendrix R.W."/>
            <person name="Hatfull G.F."/>
        </authorList>
    </citation>
    <scope>NUCLEOTIDE SEQUENCE [LARGE SCALE GENOMIC DNA]</scope>
    <source>
        <strain evidence="9 10">DSM 27648</strain>
    </source>
</reference>
<comment type="similarity">
    <text evidence="2 7">Belongs to the ExbD/TolR family.</text>
</comment>
<evidence type="ECO:0000256" key="4">
    <source>
        <dbReference type="ARBA" id="ARBA00022692"/>
    </source>
</evidence>
<proteinExistence type="inferred from homology"/>
<evidence type="ECO:0000313" key="10">
    <source>
        <dbReference type="Proteomes" id="UP000064967"/>
    </source>
</evidence>
<dbReference type="GO" id="GO:0015031">
    <property type="term" value="P:protein transport"/>
    <property type="evidence" value="ECO:0007669"/>
    <property type="project" value="UniProtKB-KW"/>
</dbReference>
<dbReference type="AlphaFoldDB" id="A0A0K1QDT9"/>
<evidence type="ECO:0000256" key="7">
    <source>
        <dbReference type="RuleBase" id="RU003879"/>
    </source>
</evidence>
<dbReference type="Pfam" id="PF02472">
    <property type="entry name" value="ExbD"/>
    <property type="match status" value="1"/>
</dbReference>
<name>A0A0K1QDT9_9BACT</name>
<keyword evidence="7" id="KW-0813">Transport</keyword>
<dbReference type="Gene3D" id="3.30.420.270">
    <property type="match status" value="1"/>
</dbReference>
<sequence>MAGGAQESEDAIVGINVTPLVDIMLVLLIIFMVTAKMIVSKSVPLELPKAASGSDVQTVFSIVLAADGTTQVDSKNVQNDDAVFPLAKSAEEKNKELRAVIKADTAVPHGRVIHVLDLLKQAGVQKIAFGVSPITGAAPAAAPGGGAPAPAPSK</sequence>
<evidence type="ECO:0000313" key="9">
    <source>
        <dbReference type="EMBL" id="AKV03817.1"/>
    </source>
</evidence>
<dbReference type="InterPro" id="IPR003400">
    <property type="entry name" value="ExbD"/>
</dbReference>
<accession>A0A0K1QDT9</accession>
<evidence type="ECO:0000256" key="3">
    <source>
        <dbReference type="ARBA" id="ARBA00022475"/>
    </source>
</evidence>
<dbReference type="Proteomes" id="UP000064967">
    <property type="component" value="Chromosome"/>
</dbReference>
<protein>
    <submittedName>
        <fullName evidence="9">Biopolymer transport protein ExbD/TolR</fullName>
    </submittedName>
</protein>
<dbReference type="KEGG" id="llu:AKJ09_10480"/>
<dbReference type="GO" id="GO:0005886">
    <property type="term" value="C:plasma membrane"/>
    <property type="evidence" value="ECO:0007669"/>
    <property type="project" value="UniProtKB-SubCell"/>
</dbReference>
<keyword evidence="6 8" id="KW-0472">Membrane</keyword>
<dbReference type="EMBL" id="CP012333">
    <property type="protein sequence ID" value="AKV03817.1"/>
    <property type="molecule type" value="Genomic_DNA"/>
</dbReference>
<keyword evidence="5 8" id="KW-1133">Transmembrane helix</keyword>
<keyword evidence="10" id="KW-1185">Reference proteome</keyword>
<evidence type="ECO:0000256" key="8">
    <source>
        <dbReference type="SAM" id="Phobius"/>
    </source>
</evidence>
<organism evidence="9 10">
    <name type="scientific">Labilithrix luteola</name>
    <dbReference type="NCBI Taxonomy" id="1391654"/>
    <lineage>
        <taxon>Bacteria</taxon>
        <taxon>Pseudomonadati</taxon>
        <taxon>Myxococcota</taxon>
        <taxon>Polyangia</taxon>
        <taxon>Polyangiales</taxon>
        <taxon>Labilitrichaceae</taxon>
        <taxon>Labilithrix</taxon>
    </lineage>
</organism>
<dbReference type="GO" id="GO:0022857">
    <property type="term" value="F:transmembrane transporter activity"/>
    <property type="evidence" value="ECO:0007669"/>
    <property type="project" value="InterPro"/>
</dbReference>
<dbReference type="PATRIC" id="fig|1391654.3.peg.10620"/>
<dbReference type="RefSeq" id="WP_240488875.1">
    <property type="nucleotide sequence ID" value="NZ_CP012333.1"/>
</dbReference>
<gene>
    <name evidence="9" type="ORF">AKJ09_10480</name>
</gene>
<dbReference type="PANTHER" id="PTHR30558">
    <property type="entry name" value="EXBD MEMBRANE COMPONENT OF PMF-DRIVEN MACROMOLECULE IMPORT SYSTEM"/>
    <property type="match status" value="1"/>
</dbReference>
<comment type="subcellular location">
    <subcellularLocation>
        <location evidence="1">Cell membrane</location>
        <topology evidence="1">Single-pass membrane protein</topology>
    </subcellularLocation>
    <subcellularLocation>
        <location evidence="7">Cell membrane</location>
        <topology evidence="7">Single-pass type II membrane protein</topology>
    </subcellularLocation>
</comment>
<keyword evidence="4 7" id="KW-0812">Transmembrane</keyword>
<evidence type="ECO:0000256" key="1">
    <source>
        <dbReference type="ARBA" id="ARBA00004162"/>
    </source>
</evidence>
<feature type="transmembrane region" description="Helical" evidence="8">
    <location>
        <begin position="20"/>
        <end position="39"/>
    </location>
</feature>
<evidence type="ECO:0000256" key="5">
    <source>
        <dbReference type="ARBA" id="ARBA00022989"/>
    </source>
</evidence>
<evidence type="ECO:0000256" key="6">
    <source>
        <dbReference type="ARBA" id="ARBA00023136"/>
    </source>
</evidence>